<feature type="compositionally biased region" description="Acidic residues" evidence="7">
    <location>
        <begin position="334"/>
        <end position="368"/>
    </location>
</feature>
<feature type="domain" description="TAFII55 protein conserved region" evidence="8">
    <location>
        <begin position="98"/>
        <end position="277"/>
    </location>
</feature>
<evidence type="ECO:0000256" key="1">
    <source>
        <dbReference type="ARBA" id="ARBA00004123"/>
    </source>
</evidence>
<gene>
    <name evidence="9" type="primary">TAF7L</name>
</gene>
<feature type="compositionally biased region" description="Basic and acidic residues" evidence="7">
    <location>
        <begin position="82"/>
        <end position="95"/>
    </location>
</feature>
<feature type="region of interest" description="Disordered" evidence="7">
    <location>
        <begin position="1"/>
        <end position="95"/>
    </location>
</feature>
<keyword evidence="3" id="KW-0805">Transcription regulation</keyword>
<dbReference type="InterPro" id="IPR037817">
    <property type="entry name" value="TAF7"/>
</dbReference>
<feature type="compositionally biased region" description="Polar residues" evidence="7">
    <location>
        <begin position="9"/>
        <end position="33"/>
    </location>
</feature>
<evidence type="ECO:0000256" key="2">
    <source>
        <dbReference type="ARBA" id="ARBA00009368"/>
    </source>
</evidence>
<comment type="subcellular location">
    <subcellularLocation>
        <location evidence="1">Nucleus</location>
    </subcellularLocation>
</comment>
<evidence type="ECO:0000313" key="9">
    <source>
        <dbReference type="Ensembl" id="ENSSVLP00005024311.1"/>
    </source>
</evidence>
<evidence type="ECO:0000256" key="3">
    <source>
        <dbReference type="ARBA" id="ARBA00023015"/>
    </source>
</evidence>
<feature type="coiled-coil region" evidence="6">
    <location>
        <begin position="408"/>
        <end position="458"/>
    </location>
</feature>
<dbReference type="Proteomes" id="UP000694564">
    <property type="component" value="Chromosome X"/>
</dbReference>
<keyword evidence="5" id="KW-0539">Nucleus</keyword>
<dbReference type="OrthoDB" id="153872at2759"/>
<organism evidence="9 10">
    <name type="scientific">Sciurus vulgaris</name>
    <name type="common">Eurasian red squirrel</name>
    <dbReference type="NCBI Taxonomy" id="55149"/>
    <lineage>
        <taxon>Eukaryota</taxon>
        <taxon>Metazoa</taxon>
        <taxon>Chordata</taxon>
        <taxon>Craniata</taxon>
        <taxon>Vertebrata</taxon>
        <taxon>Euteleostomi</taxon>
        <taxon>Mammalia</taxon>
        <taxon>Eutheria</taxon>
        <taxon>Euarchontoglires</taxon>
        <taxon>Glires</taxon>
        <taxon>Rodentia</taxon>
        <taxon>Sciuromorpha</taxon>
        <taxon>Sciuridae</taxon>
        <taxon>Sciurinae</taxon>
        <taxon>Sciurini</taxon>
        <taxon>Sciurus</taxon>
    </lineage>
</organism>
<comment type="similarity">
    <text evidence="2">Belongs to the TAF7 family.</text>
</comment>
<evidence type="ECO:0000256" key="4">
    <source>
        <dbReference type="ARBA" id="ARBA00023163"/>
    </source>
</evidence>
<dbReference type="Pfam" id="PF04658">
    <property type="entry name" value="TAFII55_N"/>
    <property type="match status" value="1"/>
</dbReference>
<name>A0A8D2DHI8_SCIVU</name>
<feature type="region of interest" description="Disordered" evidence="7">
    <location>
        <begin position="322"/>
        <end position="368"/>
    </location>
</feature>
<protein>
    <submittedName>
        <fullName evidence="9">TATA-box binding protein associated factor 7 like</fullName>
    </submittedName>
</protein>
<evidence type="ECO:0000256" key="6">
    <source>
        <dbReference type="SAM" id="Coils"/>
    </source>
</evidence>
<evidence type="ECO:0000256" key="5">
    <source>
        <dbReference type="ARBA" id="ARBA00023242"/>
    </source>
</evidence>
<reference evidence="9" key="2">
    <citation type="submission" date="2025-09" db="UniProtKB">
        <authorList>
            <consortium name="Ensembl"/>
        </authorList>
    </citation>
    <scope>IDENTIFICATION</scope>
</reference>
<keyword evidence="6" id="KW-0175">Coiled coil</keyword>
<dbReference type="GO" id="GO:0016251">
    <property type="term" value="F:RNA polymerase II general transcription initiation factor activity"/>
    <property type="evidence" value="ECO:0007669"/>
    <property type="project" value="TreeGrafter"/>
</dbReference>
<dbReference type="SMART" id="SM01370">
    <property type="entry name" value="TAFII55_N"/>
    <property type="match status" value="1"/>
</dbReference>
<dbReference type="AlphaFoldDB" id="A0A8D2DHI8"/>
<evidence type="ECO:0000313" key="10">
    <source>
        <dbReference type="Proteomes" id="UP000694564"/>
    </source>
</evidence>
<dbReference type="PANTHER" id="PTHR12228">
    <property type="entry name" value="TRANSCRIPTION INITIATION FACTOR TFIID 55 KD SUBUNIT-RELATED"/>
    <property type="match status" value="1"/>
</dbReference>
<evidence type="ECO:0000256" key="7">
    <source>
        <dbReference type="SAM" id="MobiDB-lite"/>
    </source>
</evidence>
<sequence>MECPEGEVPNSSENDSTVAPTSEVMNYQESQISVDHGTETVCERGAETVDNKDTEISADQGAKADADSSTTPADKTTLENSLEVKEMSKSQDEPPHELESQFILRLPPEHASTVRSLIHSGSVKMKDKLKIDLSPDRRRAVVEVEGVSLSAKLVDLPCVIGSLKTLDKKTFYKTADISQMLVCSADGDLHSSPEEPITSTDLNNTGNNKKETEKKYIWKHGITPPLKNVRKKRFRKIKKKTADSKQIEEITFPEYTDSPDVEKEVKRLLCSDAEAVSARWEVIADDETKEIESQGCIPSFAISPGMSGYKQGHISEYDMLPEMFSDSSSNNHNDEDEDEDEEDEDENEDEDEDEDEEEEEIEEDDYEEALERELQAKIFESSQYETKESINSIVMEIQKQIHYKEKKLQEIQSRAQRQKDLIRKVENLTLKSHLQSLLERLKIQEKQKNEQLISLQEQLKYFLKK</sequence>
<keyword evidence="4" id="KW-0804">Transcription</keyword>
<dbReference type="Ensembl" id="ENSSVLT00005027015.1">
    <property type="protein sequence ID" value="ENSSVLP00005024311.1"/>
    <property type="gene ID" value="ENSSVLG00005018964.1"/>
</dbReference>
<dbReference type="CDD" id="cd08047">
    <property type="entry name" value="TAF7"/>
    <property type="match status" value="1"/>
</dbReference>
<feature type="compositionally biased region" description="Basic and acidic residues" evidence="7">
    <location>
        <begin position="36"/>
        <end position="55"/>
    </location>
</feature>
<accession>A0A8D2DHI8</accession>
<dbReference type="PANTHER" id="PTHR12228:SF8">
    <property type="entry name" value="TRANSCRIPTION INITIATION FACTOR TFIID SUBUNIT 7-LIKE"/>
    <property type="match status" value="1"/>
</dbReference>
<keyword evidence="10" id="KW-1185">Reference proteome</keyword>
<reference evidence="9" key="1">
    <citation type="submission" date="2025-08" db="UniProtKB">
        <authorList>
            <consortium name="Ensembl"/>
        </authorList>
    </citation>
    <scope>IDENTIFICATION</scope>
</reference>
<dbReference type="InterPro" id="IPR006751">
    <property type="entry name" value="TAFII55_prot_cons_reg"/>
</dbReference>
<evidence type="ECO:0000259" key="8">
    <source>
        <dbReference type="SMART" id="SM01370"/>
    </source>
</evidence>
<dbReference type="GO" id="GO:0005669">
    <property type="term" value="C:transcription factor TFIID complex"/>
    <property type="evidence" value="ECO:0007669"/>
    <property type="project" value="InterPro"/>
</dbReference>
<dbReference type="GO" id="GO:0051123">
    <property type="term" value="P:RNA polymerase II preinitiation complex assembly"/>
    <property type="evidence" value="ECO:0007669"/>
    <property type="project" value="TreeGrafter"/>
</dbReference>
<proteinExistence type="inferred from homology"/>
<feature type="compositionally biased region" description="Polar residues" evidence="7">
    <location>
        <begin position="67"/>
        <end position="80"/>
    </location>
</feature>
<dbReference type="GeneTree" id="ENSGT00940000161565"/>